<evidence type="ECO:0000256" key="7">
    <source>
        <dbReference type="ARBA" id="ARBA00022932"/>
    </source>
</evidence>
<evidence type="ECO:0000259" key="12">
    <source>
        <dbReference type="Pfam" id="PF02768"/>
    </source>
</evidence>
<dbReference type="Pfam" id="PF02768">
    <property type="entry name" value="DNA_pol3_beta_3"/>
    <property type="match status" value="1"/>
</dbReference>
<evidence type="ECO:0000313" key="13">
    <source>
        <dbReference type="EMBL" id="KKS82534.1"/>
    </source>
</evidence>
<keyword evidence="3 9" id="KW-0963">Cytoplasm</keyword>
<dbReference type="InterPro" id="IPR022637">
    <property type="entry name" value="DNA_polIII_beta_cen"/>
</dbReference>
<evidence type="ECO:0000256" key="3">
    <source>
        <dbReference type="ARBA" id="ARBA00022490"/>
    </source>
</evidence>
<dbReference type="EMBL" id="LCFA01000009">
    <property type="protein sequence ID" value="KKS82534.1"/>
    <property type="molecule type" value="Genomic_DNA"/>
</dbReference>
<dbReference type="GO" id="GO:0009360">
    <property type="term" value="C:DNA polymerase III complex"/>
    <property type="evidence" value="ECO:0007669"/>
    <property type="project" value="InterPro"/>
</dbReference>
<evidence type="ECO:0000256" key="1">
    <source>
        <dbReference type="ARBA" id="ARBA00004496"/>
    </source>
</evidence>
<evidence type="ECO:0000259" key="10">
    <source>
        <dbReference type="Pfam" id="PF00712"/>
    </source>
</evidence>
<keyword evidence="4 9" id="KW-0808">Transferase</keyword>
<keyword evidence="5 9" id="KW-0548">Nucleotidyltransferase</keyword>
<dbReference type="InterPro" id="IPR001001">
    <property type="entry name" value="DNA_polIII_beta"/>
</dbReference>
<evidence type="ECO:0000313" key="14">
    <source>
        <dbReference type="Proteomes" id="UP000034810"/>
    </source>
</evidence>
<comment type="caution">
    <text evidence="13">The sequence shown here is derived from an EMBL/GenBank/DDBJ whole genome shotgun (WGS) entry which is preliminary data.</text>
</comment>
<dbReference type="Gene3D" id="3.70.10.10">
    <property type="match status" value="1"/>
</dbReference>
<accession>A0A0G1CAT0</accession>
<dbReference type="GO" id="GO:0006271">
    <property type="term" value="P:DNA strand elongation involved in DNA replication"/>
    <property type="evidence" value="ECO:0007669"/>
    <property type="project" value="TreeGrafter"/>
</dbReference>
<dbReference type="Proteomes" id="UP000034810">
    <property type="component" value="Unassembled WGS sequence"/>
</dbReference>
<dbReference type="GO" id="GO:0003677">
    <property type="term" value="F:DNA binding"/>
    <property type="evidence" value="ECO:0007669"/>
    <property type="project" value="UniProtKB-UniRule"/>
</dbReference>
<evidence type="ECO:0000256" key="8">
    <source>
        <dbReference type="ARBA" id="ARBA00023125"/>
    </source>
</evidence>
<dbReference type="SUPFAM" id="SSF55979">
    <property type="entry name" value="DNA clamp"/>
    <property type="match status" value="3"/>
</dbReference>
<gene>
    <name evidence="13" type="ORF">UV58_C0009G0016</name>
</gene>
<dbReference type="InterPro" id="IPR022635">
    <property type="entry name" value="DNA_polIII_beta_C"/>
</dbReference>
<name>A0A0G1CAT0_9BACT</name>
<dbReference type="CDD" id="cd00140">
    <property type="entry name" value="beta_clamp"/>
    <property type="match status" value="1"/>
</dbReference>
<dbReference type="PIRSF" id="PIRSF000804">
    <property type="entry name" value="DNA_pol_III_b"/>
    <property type="match status" value="1"/>
</dbReference>
<dbReference type="InterPro" id="IPR046938">
    <property type="entry name" value="DNA_clamp_sf"/>
</dbReference>
<dbReference type="Pfam" id="PF00712">
    <property type="entry name" value="DNA_pol3_beta"/>
    <property type="match status" value="1"/>
</dbReference>
<keyword evidence="7 9" id="KW-0239">DNA-directed DNA polymerase</keyword>
<feature type="domain" description="DNA polymerase III beta sliding clamp central" evidence="11">
    <location>
        <begin position="145"/>
        <end position="248"/>
    </location>
</feature>
<comment type="similarity">
    <text evidence="2 9">Belongs to the beta sliding clamp family.</text>
</comment>
<comment type="subunit">
    <text evidence="9">Forms a ring-shaped head-to-tail homodimer around DNA.</text>
</comment>
<evidence type="ECO:0000256" key="5">
    <source>
        <dbReference type="ARBA" id="ARBA00022695"/>
    </source>
</evidence>
<dbReference type="PANTHER" id="PTHR30478:SF0">
    <property type="entry name" value="BETA SLIDING CLAMP"/>
    <property type="match status" value="1"/>
</dbReference>
<organism evidence="13 14">
    <name type="scientific">Candidatus Wolfebacteria bacterium GW2011_GWC1_43_10</name>
    <dbReference type="NCBI Taxonomy" id="1619011"/>
    <lineage>
        <taxon>Bacteria</taxon>
        <taxon>Candidatus Wolfeibacteriota</taxon>
    </lineage>
</organism>
<dbReference type="AlphaFoldDB" id="A0A0G1CAT0"/>
<dbReference type="GO" id="GO:0003887">
    <property type="term" value="F:DNA-directed DNA polymerase activity"/>
    <property type="evidence" value="ECO:0007669"/>
    <property type="project" value="UniProtKB-UniRule"/>
</dbReference>
<protein>
    <recommendedName>
        <fullName evidence="9">Beta sliding clamp</fullName>
    </recommendedName>
</protein>
<evidence type="ECO:0000256" key="4">
    <source>
        <dbReference type="ARBA" id="ARBA00022679"/>
    </source>
</evidence>
<keyword evidence="6 9" id="KW-0235">DNA replication</keyword>
<feature type="domain" description="DNA polymerase III beta sliding clamp C-terminal" evidence="12">
    <location>
        <begin position="252"/>
        <end position="371"/>
    </location>
</feature>
<dbReference type="Gene3D" id="3.10.150.10">
    <property type="entry name" value="DNA Polymerase III, subunit A, domain 2"/>
    <property type="match status" value="1"/>
</dbReference>
<comment type="subcellular location">
    <subcellularLocation>
        <location evidence="1 9">Cytoplasm</location>
    </subcellularLocation>
</comment>
<feature type="domain" description="DNA polymerase III beta sliding clamp N-terminal" evidence="10">
    <location>
        <begin position="4"/>
        <end position="118"/>
    </location>
</feature>
<evidence type="ECO:0000256" key="9">
    <source>
        <dbReference type="PIRNR" id="PIRNR000804"/>
    </source>
</evidence>
<comment type="function">
    <text evidence="9">Confers DNA tethering and processivity to DNA polymerases and other proteins. Acts as a clamp, forming a ring around DNA (a reaction catalyzed by the clamp-loading complex) which diffuses in an ATP-independent manner freely and bidirectionally along dsDNA. Initially characterized for its ability to contact the catalytic subunit of DNA polymerase III (Pol III), a complex, multichain enzyme responsible for most of the replicative synthesis in bacteria; Pol III exhibits 3'-5' exonuclease proofreading activity. The beta chain is required for initiation of replication as well as for processivity of DNA replication.</text>
</comment>
<dbReference type="SMART" id="SM00480">
    <property type="entry name" value="POL3Bc"/>
    <property type="match status" value="1"/>
</dbReference>
<dbReference type="GO" id="GO:0008408">
    <property type="term" value="F:3'-5' exonuclease activity"/>
    <property type="evidence" value="ECO:0007669"/>
    <property type="project" value="InterPro"/>
</dbReference>
<sequence length="373" mass="42044">MNVIALKNNIKEGLSIISGAKKESGNLPVLKNFLLETVDGGVKMSSTDLEIGVTHFISAKNIKEGSVAIPFGVFSQIINNLSFERINFEIKGGSLLINTDNYKAKISTTPKNDFPIIPGIERKKNNFFVFDTGSLVEALLFVVPACQISDFHPELSGILFSFKDGQIKLAATDSFRLAEKTIVSKEFETKMEKDVSFIVPFKTIQETIRIFSSSKENKIKMFFEENQILFETQQTTLISRLIEGRFPDYEIIIPKSFETEAIIEKENFTNALKLTSSLSNRLNEVKFQIDDDLKNIKTSSFSPEFGENEYLLPARIKGSKTQITFNWRFLLDGTKNIKTNSVFFGLNGEEKASLIKSPEDQSFVYIIMPIRSS</sequence>
<evidence type="ECO:0000256" key="2">
    <source>
        <dbReference type="ARBA" id="ARBA00010752"/>
    </source>
</evidence>
<keyword evidence="8" id="KW-0238">DNA-binding</keyword>
<dbReference type="InterPro" id="IPR022634">
    <property type="entry name" value="DNA_polIII_beta_N"/>
</dbReference>
<reference evidence="13 14" key="1">
    <citation type="journal article" date="2015" name="Nature">
        <title>rRNA introns, odd ribosomes, and small enigmatic genomes across a large radiation of phyla.</title>
        <authorList>
            <person name="Brown C.T."/>
            <person name="Hug L.A."/>
            <person name="Thomas B.C."/>
            <person name="Sharon I."/>
            <person name="Castelle C.J."/>
            <person name="Singh A."/>
            <person name="Wilkins M.J."/>
            <person name="Williams K.H."/>
            <person name="Banfield J.F."/>
        </authorList>
    </citation>
    <scope>NUCLEOTIDE SEQUENCE [LARGE SCALE GENOMIC DNA]</scope>
</reference>
<dbReference type="GO" id="GO:0005737">
    <property type="term" value="C:cytoplasm"/>
    <property type="evidence" value="ECO:0007669"/>
    <property type="project" value="UniProtKB-SubCell"/>
</dbReference>
<dbReference type="NCBIfam" id="TIGR00663">
    <property type="entry name" value="dnan"/>
    <property type="match status" value="1"/>
</dbReference>
<evidence type="ECO:0000256" key="6">
    <source>
        <dbReference type="ARBA" id="ARBA00022705"/>
    </source>
</evidence>
<dbReference type="Pfam" id="PF02767">
    <property type="entry name" value="DNA_pol3_beta_2"/>
    <property type="match status" value="1"/>
</dbReference>
<proteinExistence type="inferred from homology"/>
<dbReference type="PANTHER" id="PTHR30478">
    <property type="entry name" value="DNA POLYMERASE III SUBUNIT BETA"/>
    <property type="match status" value="1"/>
</dbReference>
<evidence type="ECO:0000259" key="11">
    <source>
        <dbReference type="Pfam" id="PF02767"/>
    </source>
</evidence>